<dbReference type="Proteomes" id="UP000249524">
    <property type="component" value="Unassembled WGS sequence"/>
</dbReference>
<reference evidence="2 3" key="1">
    <citation type="submission" date="2018-05" db="EMBL/GenBank/DDBJ databases">
        <authorList>
            <person name="Lanie J.A."/>
            <person name="Ng W.-L."/>
            <person name="Kazmierczak K.M."/>
            <person name="Andrzejewski T.M."/>
            <person name="Davidsen T.M."/>
            <person name="Wayne K.J."/>
            <person name="Tettelin H."/>
            <person name="Glass J.I."/>
            <person name="Rusch D."/>
            <person name="Podicherti R."/>
            <person name="Tsui H.-C.T."/>
            <person name="Winkler M.E."/>
        </authorList>
    </citation>
    <scope>NUCLEOTIDE SEQUENCE [LARGE SCALE GENOMIC DNA]</scope>
    <source>
        <strain evidence="2 3">BUT-10</strain>
    </source>
</reference>
<dbReference type="EMBL" id="QFYS01000014">
    <property type="protein sequence ID" value="RAK62057.1"/>
    <property type="molecule type" value="Genomic_DNA"/>
</dbReference>
<dbReference type="InterPro" id="IPR032609">
    <property type="entry name" value="DUF4893"/>
</dbReference>
<proteinExistence type="predicted"/>
<dbReference type="RefSeq" id="WP_111278645.1">
    <property type="nucleotide sequence ID" value="NZ_QFYS01000014.1"/>
</dbReference>
<evidence type="ECO:0000313" key="2">
    <source>
        <dbReference type="EMBL" id="RAK62057.1"/>
    </source>
</evidence>
<feature type="chain" id="PRO_5016431801" evidence="1">
    <location>
        <begin position="21"/>
        <end position="204"/>
    </location>
</feature>
<dbReference type="Pfam" id="PF16233">
    <property type="entry name" value="DUF4893"/>
    <property type="match status" value="1"/>
</dbReference>
<comment type="caution">
    <text evidence="2">The sequence shown here is derived from an EMBL/GenBank/DDBJ whole genome shotgun (WGS) entry which is preliminary data.</text>
</comment>
<feature type="signal peptide" evidence="1">
    <location>
        <begin position="1"/>
        <end position="20"/>
    </location>
</feature>
<keyword evidence="3" id="KW-1185">Reference proteome</keyword>
<dbReference type="AlphaFoldDB" id="A0A328B5A0"/>
<gene>
    <name evidence="2" type="ORF">DJ019_20285</name>
</gene>
<evidence type="ECO:0000256" key="1">
    <source>
        <dbReference type="SAM" id="SignalP"/>
    </source>
</evidence>
<evidence type="ECO:0000313" key="3">
    <source>
        <dbReference type="Proteomes" id="UP000249524"/>
    </source>
</evidence>
<protein>
    <submittedName>
        <fullName evidence="2">DUF4893 domain-containing protein</fullName>
    </submittedName>
</protein>
<sequence length="204" mass="22845">MLARPLIALSFLAFSALADAAASQPLTCTPTRADADRMKRLDLAWKEARADAIRNGHGDDLRRLGPVADPRVDLNRPQPTPGRYLCRTLKLGAAQEGMLPYIAYGWFRCQVTLSPGGDLELRKVSGSQRPVGLICPTGERRTARFVGVLELGDETRTPRYGADPERDLVGLVQRIGDERWRVAFPWPAYESKLDILELKHVRRW</sequence>
<name>A0A328B5A0_9CAUL</name>
<accession>A0A328B5A0</accession>
<keyword evidence="1" id="KW-0732">Signal</keyword>
<dbReference type="OrthoDB" id="9153930at2"/>
<organism evidence="2 3">
    <name type="scientific">Phenylobacterium kunshanense</name>
    <dbReference type="NCBI Taxonomy" id="1445034"/>
    <lineage>
        <taxon>Bacteria</taxon>
        <taxon>Pseudomonadati</taxon>
        <taxon>Pseudomonadota</taxon>
        <taxon>Alphaproteobacteria</taxon>
        <taxon>Caulobacterales</taxon>
        <taxon>Caulobacteraceae</taxon>
        <taxon>Phenylobacterium</taxon>
    </lineage>
</organism>